<evidence type="ECO:0000256" key="1">
    <source>
        <dbReference type="SAM" id="Phobius"/>
    </source>
</evidence>
<keyword evidence="3" id="KW-1185">Reference proteome</keyword>
<protein>
    <submittedName>
        <fullName evidence="2">Uncharacterized protein</fullName>
    </submittedName>
</protein>
<accession>A0AAT9PEA7</accession>
<feature type="transmembrane region" description="Helical" evidence="1">
    <location>
        <begin position="114"/>
        <end position="137"/>
    </location>
</feature>
<sequence>MLKKILTQGIRLKKRMLWVIAIILLITTAAVASTAEPIRTIAANTWGFGVPFLKSWLPIWIFAFAGGVGSLFFKIEQIDKHFRYLLVAKPFLGVFGALSLCLILASAVEPQPPIMSAYAFIAALLSAPILQGLLAAASISRNHAAFINAVNPFKFKVVVDDKGDRDDNTKS</sequence>
<proteinExistence type="predicted"/>
<name>A0AAT9PEA7_9GAMM</name>
<dbReference type="RefSeq" id="WP_241878257.1">
    <property type="nucleotide sequence ID" value="NZ_CP093310.2"/>
</dbReference>
<evidence type="ECO:0000313" key="3">
    <source>
        <dbReference type="Proteomes" id="UP000829560"/>
    </source>
</evidence>
<gene>
    <name evidence="2" type="ORF">MN210_10890</name>
</gene>
<dbReference type="EMBL" id="CP093310">
    <property type="protein sequence ID" value="UNK04709.1"/>
    <property type="molecule type" value="Genomic_DNA"/>
</dbReference>
<dbReference type="Proteomes" id="UP000829560">
    <property type="component" value="Chromosome"/>
</dbReference>
<keyword evidence="1" id="KW-0472">Membrane</keyword>
<dbReference type="KEGG" id="prae:MN210_10890"/>
<feature type="transmembrane region" description="Helical" evidence="1">
    <location>
        <begin position="85"/>
        <end position="108"/>
    </location>
</feature>
<feature type="transmembrane region" description="Helical" evidence="1">
    <location>
        <begin position="56"/>
        <end position="73"/>
    </location>
</feature>
<organism evidence="2 3">
    <name type="scientific">Psychrobacter raelei</name>
    <dbReference type="NCBI Taxonomy" id="2565531"/>
    <lineage>
        <taxon>Bacteria</taxon>
        <taxon>Pseudomonadati</taxon>
        <taxon>Pseudomonadota</taxon>
        <taxon>Gammaproteobacteria</taxon>
        <taxon>Moraxellales</taxon>
        <taxon>Moraxellaceae</taxon>
        <taxon>Psychrobacter</taxon>
    </lineage>
</organism>
<reference evidence="2" key="1">
    <citation type="submission" date="2024-03" db="EMBL/GenBank/DDBJ databases">
        <title>Psychrobacter raelis sp. nov. isolated from a dog with peritonitis.</title>
        <authorList>
            <person name="Schiavone A."/>
            <person name="Manzulli V."/>
            <person name="Camarda A."/>
            <person name="Cafiero M.A."/>
            <person name="Vasco I."/>
            <person name="Marino L."/>
            <person name="Pennuzzi G."/>
            <person name="Serrecchia L."/>
            <person name="Galante D."/>
            <person name="Pugliese N."/>
        </authorList>
    </citation>
    <scope>NUCLEOTIDE SEQUENCE</scope>
    <source>
        <strain evidence="2">PraFG1</strain>
    </source>
</reference>
<dbReference type="AlphaFoldDB" id="A0AAT9PEA7"/>
<evidence type="ECO:0000313" key="2">
    <source>
        <dbReference type="EMBL" id="UNK04709.1"/>
    </source>
</evidence>
<keyword evidence="1" id="KW-1133">Transmembrane helix</keyword>
<keyword evidence="1" id="KW-0812">Transmembrane</keyword>